<organism evidence="11 12">
    <name type="scientific">Eleginops maclovinus</name>
    <name type="common">Patagonian blennie</name>
    <name type="synonym">Eleginus maclovinus</name>
    <dbReference type="NCBI Taxonomy" id="56733"/>
    <lineage>
        <taxon>Eukaryota</taxon>
        <taxon>Metazoa</taxon>
        <taxon>Chordata</taxon>
        <taxon>Craniata</taxon>
        <taxon>Vertebrata</taxon>
        <taxon>Euteleostomi</taxon>
        <taxon>Actinopterygii</taxon>
        <taxon>Neopterygii</taxon>
        <taxon>Teleostei</taxon>
        <taxon>Neoteleostei</taxon>
        <taxon>Acanthomorphata</taxon>
        <taxon>Eupercaria</taxon>
        <taxon>Perciformes</taxon>
        <taxon>Notothenioidei</taxon>
        <taxon>Eleginopidae</taxon>
        <taxon>Eleginops</taxon>
    </lineage>
</organism>
<dbReference type="FunFam" id="3.90.228.10:FF:000008">
    <property type="entry name" value="Poly [ADP-ribose] polymerase"/>
    <property type="match status" value="1"/>
</dbReference>
<comment type="subcellular location">
    <subcellularLocation>
        <location evidence="1">Nucleus</location>
    </subcellularLocation>
</comment>
<evidence type="ECO:0000256" key="5">
    <source>
        <dbReference type="ARBA" id="ARBA00023242"/>
    </source>
</evidence>
<dbReference type="InterPro" id="IPR037197">
    <property type="entry name" value="WWE_dom_sf"/>
</dbReference>
<evidence type="ECO:0000313" key="12">
    <source>
        <dbReference type="Proteomes" id="UP001346869"/>
    </source>
</evidence>
<dbReference type="GO" id="GO:0003714">
    <property type="term" value="F:transcription corepressor activity"/>
    <property type="evidence" value="ECO:0007669"/>
    <property type="project" value="TreeGrafter"/>
</dbReference>
<dbReference type="SUPFAM" id="SSF56399">
    <property type="entry name" value="ADP-ribosylation"/>
    <property type="match status" value="1"/>
</dbReference>
<evidence type="ECO:0000256" key="4">
    <source>
        <dbReference type="ARBA" id="ARBA00023027"/>
    </source>
</evidence>
<evidence type="ECO:0000256" key="3">
    <source>
        <dbReference type="ARBA" id="ARBA00022679"/>
    </source>
</evidence>
<evidence type="ECO:0000259" key="10">
    <source>
        <dbReference type="PROSITE" id="PS51154"/>
    </source>
</evidence>
<dbReference type="InterPro" id="IPR043472">
    <property type="entry name" value="Macro_dom-like"/>
</dbReference>
<dbReference type="GO" id="GO:0010629">
    <property type="term" value="P:negative regulation of gene expression"/>
    <property type="evidence" value="ECO:0007669"/>
    <property type="project" value="TreeGrafter"/>
</dbReference>
<keyword evidence="3 7" id="KW-0808">Transferase</keyword>
<comment type="caution">
    <text evidence="11">The sequence shown here is derived from an EMBL/GenBank/DDBJ whole genome shotgun (WGS) entry which is preliminary data.</text>
</comment>
<dbReference type="Pfam" id="PF01661">
    <property type="entry name" value="Macro"/>
    <property type="match status" value="2"/>
</dbReference>
<proteinExistence type="inferred from homology"/>
<protein>
    <recommendedName>
        <fullName evidence="7">Poly [ADP-ribose] polymerase</fullName>
        <shortName evidence="7">PARP</shortName>
        <ecNumber evidence="7">2.4.2.-</ecNumber>
    </recommendedName>
</protein>
<dbReference type="InterPro" id="IPR057051">
    <property type="entry name" value="PARP14_RPM_1"/>
</dbReference>
<feature type="domain" description="Macro" evidence="10">
    <location>
        <begin position="987"/>
        <end position="1159"/>
    </location>
</feature>
<feature type="region of interest" description="Disordered" evidence="8">
    <location>
        <begin position="1270"/>
        <end position="1289"/>
    </location>
</feature>
<evidence type="ECO:0000259" key="9">
    <source>
        <dbReference type="PROSITE" id="PS51059"/>
    </source>
</evidence>
<dbReference type="Gene3D" id="3.40.220.10">
    <property type="entry name" value="Leucine Aminopeptidase, subunit E, domain 1"/>
    <property type="match status" value="3"/>
</dbReference>
<keyword evidence="2 7" id="KW-0328">Glycosyltransferase</keyword>
<dbReference type="Gene3D" id="3.30.70.330">
    <property type="match status" value="1"/>
</dbReference>
<dbReference type="Gene3D" id="3.90.228.10">
    <property type="match status" value="1"/>
</dbReference>
<keyword evidence="12" id="KW-1185">Reference proteome</keyword>
<dbReference type="GO" id="GO:0070212">
    <property type="term" value="P:protein poly-ADP-ribosylation"/>
    <property type="evidence" value="ECO:0007669"/>
    <property type="project" value="TreeGrafter"/>
</dbReference>
<dbReference type="GO" id="GO:0005634">
    <property type="term" value="C:nucleus"/>
    <property type="evidence" value="ECO:0007669"/>
    <property type="project" value="UniProtKB-SubCell"/>
</dbReference>
<keyword evidence="4 7" id="KW-0520">NAD</keyword>
<evidence type="ECO:0000256" key="2">
    <source>
        <dbReference type="ARBA" id="ARBA00022676"/>
    </source>
</evidence>
<evidence type="ECO:0000313" key="11">
    <source>
        <dbReference type="EMBL" id="KAK5848280.1"/>
    </source>
</evidence>
<dbReference type="PROSITE" id="PS51059">
    <property type="entry name" value="PARP_CATALYTIC"/>
    <property type="match status" value="1"/>
</dbReference>
<evidence type="ECO:0000256" key="1">
    <source>
        <dbReference type="ARBA" id="ARBA00004123"/>
    </source>
</evidence>
<comment type="similarity">
    <text evidence="6">Belongs to the ARTD/PARP family.</text>
</comment>
<gene>
    <name evidence="11" type="ORF">PBY51_005908</name>
</gene>
<feature type="domain" description="PARP catalytic" evidence="9">
    <location>
        <begin position="1412"/>
        <end position="1605"/>
    </location>
</feature>
<dbReference type="CDD" id="cd02907">
    <property type="entry name" value="Macro_Af1521_BAL-like"/>
    <property type="match status" value="1"/>
</dbReference>
<reference evidence="11 12" key="2">
    <citation type="journal article" date="2023" name="Mol. Biol. Evol.">
        <title>Genomics of Secondarily Temperate Adaptation in the Only Non-Antarctic Icefish.</title>
        <authorList>
            <person name="Rivera-Colon A.G."/>
            <person name="Rayamajhi N."/>
            <person name="Minhas B.F."/>
            <person name="Madrigal G."/>
            <person name="Bilyk K.T."/>
            <person name="Yoon V."/>
            <person name="Hune M."/>
            <person name="Gregory S."/>
            <person name="Cheng C.H.C."/>
            <person name="Catchen J.M."/>
        </authorList>
    </citation>
    <scope>NUCLEOTIDE SEQUENCE [LARGE SCALE GENOMIC DNA]</scope>
    <source>
        <strain evidence="11">JMC-PN-2008</strain>
    </source>
</reference>
<dbReference type="InterPro" id="IPR012677">
    <property type="entry name" value="Nucleotide-bd_a/b_plait_sf"/>
</dbReference>
<dbReference type="EMBL" id="JAUZQC010000025">
    <property type="protein sequence ID" value="KAK5848280.1"/>
    <property type="molecule type" value="Genomic_DNA"/>
</dbReference>
<accession>A0AAN7WT62</accession>
<dbReference type="PANTHER" id="PTHR14453">
    <property type="entry name" value="PARP/ZINC FINGER CCCH TYPE DOMAIN CONTAINING PROTEIN"/>
    <property type="match status" value="1"/>
</dbReference>
<feature type="domain" description="Macro" evidence="10">
    <location>
        <begin position="784"/>
        <end position="965"/>
    </location>
</feature>
<dbReference type="Pfam" id="PF00644">
    <property type="entry name" value="PARP"/>
    <property type="match status" value="1"/>
</dbReference>
<dbReference type="InterPro" id="IPR002589">
    <property type="entry name" value="Macro_dom"/>
</dbReference>
<keyword evidence="5" id="KW-0539">Nucleus</keyword>
<evidence type="ECO:0000256" key="8">
    <source>
        <dbReference type="SAM" id="MobiDB-lite"/>
    </source>
</evidence>
<dbReference type="PROSITE" id="PS51154">
    <property type="entry name" value="MACRO"/>
    <property type="match status" value="3"/>
</dbReference>
<dbReference type="GO" id="GO:1990404">
    <property type="term" value="F:NAD+-protein mono-ADP-ribosyltransferase activity"/>
    <property type="evidence" value="ECO:0007669"/>
    <property type="project" value="TreeGrafter"/>
</dbReference>
<dbReference type="InterPro" id="IPR052056">
    <property type="entry name" value="Mono-ARTD/PARP"/>
</dbReference>
<dbReference type="SMART" id="SM00506">
    <property type="entry name" value="A1pp"/>
    <property type="match status" value="2"/>
</dbReference>
<dbReference type="InterPro" id="IPR012317">
    <property type="entry name" value="Poly(ADP-ribose)pol_cat_dom"/>
</dbReference>
<name>A0AAN7WT62_ELEMC</name>
<dbReference type="Pfam" id="PF23222">
    <property type="entry name" value="RRM_PARP14_1"/>
    <property type="match status" value="1"/>
</dbReference>
<dbReference type="CDD" id="cd01439">
    <property type="entry name" value="TCCD_inducible_PARP_like"/>
    <property type="match status" value="1"/>
</dbReference>
<dbReference type="Proteomes" id="UP001346869">
    <property type="component" value="Unassembled WGS sequence"/>
</dbReference>
<dbReference type="EC" id="2.4.2.-" evidence="7"/>
<sequence>MDDSFRYPVYFECPNLDGERRKRVELYFRNRRKSRGGECGSITNQENEVYRIAFRDRGDQQNILQKSKHEVEFAGDRLVLIVRESPKLDSPKVDSTSSQEPPILTSSLLTLEEYEIRPDAYLLQFLNECPKALKGLEIELVSLACSAQLYPEEGRVLVSCSAQPGAVDYVKNWKAEVDKLFGGYLCHCEVDSHKVLALLESRNSLQTTGDVKVYSENGMAVVVGQRSQVNATLMDVGASLGKQGPRLLERQTSICRLGEAKLRLIWKEIEQTLPKDFPEVKVTRGVQGQLHLEGSVEDILKAKDWISDQEKLVFERTVSDMRPHLLAFLRNIYGGPGVLGQLGVSDNVEIDLRETELRFFSLSADKLNDTVTKLQEKFKEVKIDVPYCSAVSSELKEKLKSETKEMNQGQYRAQVVYGPDSSVWLLGHTKEVEELNEVVIQFILDHASIEGKVNLPDPELVPVLPELLRLHGFDHSGVTFCPLISSSGPTMVLEGPSGKVTEVRNRLRPFLDSIVKGRVTIELPGAVRYIESSSGRDNILTYARSQKCLVQLQEQSYATRQTFASDARSGKVNTTVASYSLRDGLQVIVCQGDITKQEADALVNAANEDLDHGGGVAAALSKAGGPQVQKESRAIVNQTGKIPTGEVVVTTGGNLNCKKLLHAVGPVGGKSGGKEKMLLEKTVQSALNLAEIMEFRSIAMPCISSGVFGVPVTVCSEAIVTAVKEFCSQGGRSLKRIILIDNRGEVVRSMQDACDRLLQGTGTGNRAPSDLGFQMEAAAQDAARGATAGAPGGGVHLQIIQGTIETQQVDCFVSPMFGHDPHSTRVGSILSKMVGPQLTAKFHQEARGATIPGDIILVEGLPAVLFINLTPWDNNQHGTAVQVLRKGIRKMLASCQMRGFSSVALPVLGVGAALRFPQSVAARVMMEEVRQFEHNRVIGTSFLVCIVVQSTHSSKAFQSCQDTMHLKGFTNDADPDQASFYRHISANNDEVTAMLGGVKLQMVVGDITKESTEVIINTTDFSNNQAGVSKAILTAAGPSVQTQLAQAGIPTDFMCTTGPGLLACKEIIHASFRREHEVFRKNCTKILKQCESKGYSSVSFPAVNTGAAKMDLSKACKALLDGMTSAIMDLKPNCLNLIRIVIFKQSVFQAFRSELENRFGQTATRHLGLREKARQMLKKWQETRTKTTVTPKGKIFASSKPPPAVISVIGCGPDIIRTMKRNLEGIFQNQLLEKDVDVEDFSRLDDMEREAVHAKVKVLGVSLQYRKRPSFEGGNGNGADNAARGEARDRSGSGTEVYVLKGLKEDVLTIIDLINKAIKKALNEDIQDKKEAMLALEVQWSIHDVNKVWRELSLQDNYILEKAHEKNQVFADITSPDGLKVSVNLKENKATNRLTGITYEVKRNDSDTTLVLPAHWEPMHNAHFKKVELQRNSSEYDKIAKGFLQTAKYNIHKIERVQNIYLWYGYTVFKQRLLAKNDKDGDGEKYLYHGTSADSCNCIETGKFDRNYAGKHAAAYGKGVYFAVNAAYSANSFSPADATGMKRLYVAKVLTGRYTVGDCRWKAPPPRGSDKTDCFDSCVDNLQNPSMFVIFHDDQAYPEYLITFK</sequence>
<reference evidence="11 12" key="1">
    <citation type="journal article" date="2023" name="Genes (Basel)">
        <title>Chromosome-Level Genome Assembly and Circadian Gene Repertoire of the Patagonia Blennie Eleginops maclovinus-The Closest Ancestral Proxy of Antarctic Cryonotothenioids.</title>
        <authorList>
            <person name="Cheng C.C."/>
            <person name="Rivera-Colon A.G."/>
            <person name="Minhas B.F."/>
            <person name="Wilson L."/>
            <person name="Rayamajhi N."/>
            <person name="Vargas-Chacoff L."/>
            <person name="Catchen J.M."/>
        </authorList>
    </citation>
    <scope>NUCLEOTIDE SEQUENCE [LARGE SCALE GENOMIC DNA]</scope>
    <source>
        <strain evidence="11">JMC-PN-2008</strain>
    </source>
</reference>
<evidence type="ECO:0000256" key="7">
    <source>
        <dbReference type="RuleBase" id="RU362114"/>
    </source>
</evidence>
<dbReference type="GO" id="GO:0005737">
    <property type="term" value="C:cytoplasm"/>
    <property type="evidence" value="ECO:0007669"/>
    <property type="project" value="TreeGrafter"/>
</dbReference>
<dbReference type="PANTHER" id="PTHR14453:SF107">
    <property type="entry name" value="POLY [ADP-RIBOSE] POLYMERASE"/>
    <property type="match status" value="1"/>
</dbReference>
<dbReference type="GO" id="GO:0003950">
    <property type="term" value="F:NAD+ poly-ADP-ribosyltransferase activity"/>
    <property type="evidence" value="ECO:0007669"/>
    <property type="project" value="UniProtKB-UniRule"/>
</dbReference>
<dbReference type="Gene3D" id="3.30.720.50">
    <property type="match status" value="1"/>
</dbReference>
<feature type="domain" description="Macro" evidence="10">
    <location>
        <begin position="574"/>
        <end position="758"/>
    </location>
</feature>
<evidence type="ECO:0000256" key="6">
    <source>
        <dbReference type="ARBA" id="ARBA00024347"/>
    </source>
</evidence>
<dbReference type="SUPFAM" id="SSF52949">
    <property type="entry name" value="Macro domain-like"/>
    <property type="match status" value="3"/>
</dbReference>